<keyword evidence="1" id="KW-0805">Transcription regulation</keyword>
<dbReference type="InterPro" id="IPR036388">
    <property type="entry name" value="WH-like_DNA-bd_sf"/>
</dbReference>
<dbReference type="AlphaFoldDB" id="A0A069PT74"/>
<evidence type="ECO:0000313" key="8">
    <source>
        <dbReference type="Proteomes" id="UP000027466"/>
    </source>
</evidence>
<dbReference type="InterPro" id="IPR050707">
    <property type="entry name" value="HTH_MetabolicPath_Reg"/>
</dbReference>
<evidence type="ECO:0000256" key="2">
    <source>
        <dbReference type="ARBA" id="ARBA00023125"/>
    </source>
</evidence>
<dbReference type="PROSITE" id="PS51078">
    <property type="entry name" value="ICLR_ED"/>
    <property type="match status" value="1"/>
</dbReference>
<dbReference type="InterPro" id="IPR036390">
    <property type="entry name" value="WH_DNA-bd_sf"/>
</dbReference>
<dbReference type="Pfam" id="PF01614">
    <property type="entry name" value="IclR_C"/>
    <property type="match status" value="1"/>
</dbReference>
<dbReference type="InterPro" id="IPR005471">
    <property type="entry name" value="Tscrpt_reg_IclR_N"/>
</dbReference>
<dbReference type="Gene3D" id="3.30.450.40">
    <property type="match status" value="1"/>
</dbReference>
<dbReference type="SUPFAM" id="SSF55781">
    <property type="entry name" value="GAF domain-like"/>
    <property type="match status" value="1"/>
</dbReference>
<feature type="region of interest" description="Disordered" evidence="4">
    <location>
        <begin position="255"/>
        <end position="280"/>
    </location>
</feature>
<feature type="compositionally biased region" description="Basic and acidic residues" evidence="4">
    <location>
        <begin position="267"/>
        <end position="280"/>
    </location>
</feature>
<accession>A0A069PT74</accession>
<dbReference type="Gene3D" id="1.10.10.10">
    <property type="entry name" value="Winged helix-like DNA-binding domain superfamily/Winged helix DNA-binding domain"/>
    <property type="match status" value="1"/>
</dbReference>
<dbReference type="InterPro" id="IPR014757">
    <property type="entry name" value="Tscrpt_reg_IclR_C"/>
</dbReference>
<dbReference type="GO" id="GO:0045892">
    <property type="term" value="P:negative regulation of DNA-templated transcription"/>
    <property type="evidence" value="ECO:0007669"/>
    <property type="project" value="TreeGrafter"/>
</dbReference>
<dbReference type="Proteomes" id="UP000027466">
    <property type="component" value="Unassembled WGS sequence"/>
</dbReference>
<proteinExistence type="predicted"/>
<dbReference type="PROSITE" id="PS51077">
    <property type="entry name" value="HTH_ICLR"/>
    <property type="match status" value="1"/>
</dbReference>
<name>A0A069PT74_9BURK</name>
<keyword evidence="3" id="KW-0804">Transcription</keyword>
<dbReference type="GO" id="GO:0003677">
    <property type="term" value="F:DNA binding"/>
    <property type="evidence" value="ECO:0007669"/>
    <property type="project" value="UniProtKB-KW"/>
</dbReference>
<dbReference type="EMBL" id="JFHC01000040">
    <property type="protein sequence ID" value="KDR40481.1"/>
    <property type="molecule type" value="Genomic_DNA"/>
</dbReference>
<feature type="domain" description="HTH iclR-type" evidence="5">
    <location>
        <begin position="10"/>
        <end position="72"/>
    </location>
</feature>
<dbReference type="SUPFAM" id="SSF46785">
    <property type="entry name" value="Winged helix' DNA-binding domain"/>
    <property type="match status" value="1"/>
</dbReference>
<keyword evidence="8" id="KW-1185">Reference proteome</keyword>
<dbReference type="Pfam" id="PF09339">
    <property type="entry name" value="HTH_IclR"/>
    <property type="match status" value="1"/>
</dbReference>
<organism evidence="7 8">
    <name type="scientific">Caballeronia glathei</name>
    <dbReference type="NCBI Taxonomy" id="60547"/>
    <lineage>
        <taxon>Bacteria</taxon>
        <taxon>Pseudomonadati</taxon>
        <taxon>Pseudomonadota</taxon>
        <taxon>Betaproteobacteria</taxon>
        <taxon>Burkholderiales</taxon>
        <taxon>Burkholderiaceae</taxon>
        <taxon>Caballeronia</taxon>
    </lineage>
</organism>
<dbReference type="RefSeq" id="WP_051672742.1">
    <property type="nucleotide sequence ID" value="NZ_CADFFX010000010.1"/>
</dbReference>
<reference evidence="7 8" key="1">
    <citation type="submission" date="2014-03" db="EMBL/GenBank/DDBJ databases">
        <title>Draft Genome Sequences of Four Burkholderia Strains.</title>
        <authorList>
            <person name="Liu X.Y."/>
            <person name="Li C.X."/>
            <person name="Xu J.H."/>
        </authorList>
    </citation>
    <scope>NUCLEOTIDE SEQUENCE [LARGE SCALE GENOMIC DNA]</scope>
    <source>
        <strain evidence="7 8">DSM 50014</strain>
    </source>
</reference>
<dbReference type="InterPro" id="IPR029016">
    <property type="entry name" value="GAF-like_dom_sf"/>
</dbReference>
<dbReference type="SMART" id="SM00346">
    <property type="entry name" value="HTH_ICLR"/>
    <property type="match status" value="1"/>
</dbReference>
<evidence type="ECO:0000256" key="3">
    <source>
        <dbReference type="ARBA" id="ARBA00023163"/>
    </source>
</evidence>
<dbReference type="PANTHER" id="PTHR30136:SF35">
    <property type="entry name" value="HTH-TYPE TRANSCRIPTIONAL REGULATOR RV1719"/>
    <property type="match status" value="1"/>
</dbReference>
<comment type="caution">
    <text evidence="7">The sequence shown here is derived from an EMBL/GenBank/DDBJ whole genome shotgun (WGS) entry which is preliminary data.</text>
</comment>
<sequence length="280" mass="30737">MLNPDPQKPESTALRAFSVLEYVARANTPVSLDDATQACKLPKPTVFRILTMLLEAGLVYREPLGKRYSVGARSAALALDILRHSTLRSQSHAVLEDLVDEIRETCNLTILDGNQVLYLDRVETPLPLRLHLEPGMRVPLHCTASGKLFLMDMSQKQIERLIGKPPYKRFTSRTITEWEPLRDELARARETGVGLHDSELFDDSVAIAVPLNDGAGRVYAALAVHGPSSRLDIEACTAFLPALRAAASAIASAMLPGKADTQPDASAQREEYEEQGRAGR</sequence>
<evidence type="ECO:0000256" key="4">
    <source>
        <dbReference type="SAM" id="MobiDB-lite"/>
    </source>
</evidence>
<dbReference type="STRING" id="60547.GCA_000751215_03876"/>
<dbReference type="GO" id="GO:0003700">
    <property type="term" value="F:DNA-binding transcription factor activity"/>
    <property type="evidence" value="ECO:0007669"/>
    <property type="project" value="TreeGrafter"/>
</dbReference>
<feature type="domain" description="IclR-ED" evidence="6">
    <location>
        <begin position="73"/>
        <end position="256"/>
    </location>
</feature>
<evidence type="ECO:0000259" key="6">
    <source>
        <dbReference type="PROSITE" id="PS51078"/>
    </source>
</evidence>
<evidence type="ECO:0000256" key="1">
    <source>
        <dbReference type="ARBA" id="ARBA00023015"/>
    </source>
</evidence>
<keyword evidence="2" id="KW-0238">DNA-binding</keyword>
<evidence type="ECO:0000313" key="7">
    <source>
        <dbReference type="EMBL" id="KDR40481.1"/>
    </source>
</evidence>
<dbReference type="PANTHER" id="PTHR30136">
    <property type="entry name" value="HELIX-TURN-HELIX TRANSCRIPTIONAL REGULATOR, ICLR FAMILY"/>
    <property type="match status" value="1"/>
</dbReference>
<protein>
    <submittedName>
        <fullName evidence="7">IclR family transcriptional regulator</fullName>
    </submittedName>
</protein>
<gene>
    <name evidence="7" type="ORF">BG61_25765</name>
</gene>
<evidence type="ECO:0000259" key="5">
    <source>
        <dbReference type="PROSITE" id="PS51077"/>
    </source>
</evidence>